<comment type="caution">
    <text evidence="2">The sequence shown here is derived from an EMBL/GenBank/DDBJ whole genome shotgun (WGS) entry which is preliminary data.</text>
</comment>
<dbReference type="PANTHER" id="PTHR14136">
    <property type="entry name" value="BTB_POZ DOMAIN-CONTAINING PROTEIN KCTD9"/>
    <property type="match status" value="1"/>
</dbReference>
<dbReference type="InterPro" id="IPR001646">
    <property type="entry name" value="5peptide_repeat"/>
</dbReference>
<dbReference type="OrthoDB" id="7304622at2"/>
<dbReference type="EMBL" id="WTYP01000002">
    <property type="protein sequence ID" value="MXP47434.1"/>
    <property type="molecule type" value="Genomic_DNA"/>
</dbReference>
<feature type="transmembrane region" description="Helical" evidence="1">
    <location>
        <begin position="20"/>
        <end position="42"/>
    </location>
</feature>
<evidence type="ECO:0000256" key="1">
    <source>
        <dbReference type="SAM" id="Phobius"/>
    </source>
</evidence>
<dbReference type="Gene3D" id="2.160.20.80">
    <property type="entry name" value="E3 ubiquitin-protein ligase SopA"/>
    <property type="match status" value="1"/>
</dbReference>
<dbReference type="Proteomes" id="UP000471435">
    <property type="component" value="Unassembled WGS sequence"/>
</dbReference>
<dbReference type="InterPro" id="IPR051082">
    <property type="entry name" value="Pentapeptide-BTB/POZ_domain"/>
</dbReference>
<organism evidence="2 3">
    <name type="scientific">Pontixanthobacter luteolus</name>
    <dbReference type="NCBI Taxonomy" id="295089"/>
    <lineage>
        <taxon>Bacteria</taxon>
        <taxon>Pseudomonadati</taxon>
        <taxon>Pseudomonadota</taxon>
        <taxon>Alphaproteobacteria</taxon>
        <taxon>Sphingomonadales</taxon>
        <taxon>Erythrobacteraceae</taxon>
        <taxon>Pontixanthobacter</taxon>
    </lineage>
</organism>
<evidence type="ECO:0000313" key="2">
    <source>
        <dbReference type="EMBL" id="MXP47434.1"/>
    </source>
</evidence>
<keyword evidence="1" id="KW-0472">Membrane</keyword>
<accession>A0A6I4V584</accession>
<dbReference type="AlphaFoldDB" id="A0A6I4V584"/>
<gene>
    <name evidence="2" type="ORF">GRI43_08575</name>
</gene>
<name>A0A6I4V584_9SPHN</name>
<keyword evidence="3" id="KW-1185">Reference proteome</keyword>
<dbReference type="RefSeq" id="WP_160730734.1">
    <property type="nucleotide sequence ID" value="NZ_WTYP01000002.1"/>
</dbReference>
<reference evidence="2 3" key="1">
    <citation type="submission" date="2019-12" db="EMBL/GenBank/DDBJ databases">
        <title>Genomic-based taxomic classification of the family Erythrobacteraceae.</title>
        <authorList>
            <person name="Xu L."/>
        </authorList>
    </citation>
    <scope>NUCLEOTIDE SEQUENCE [LARGE SCALE GENOMIC DNA]</scope>
    <source>
        <strain evidence="2 3">SW-109</strain>
    </source>
</reference>
<proteinExistence type="predicted"/>
<dbReference type="PANTHER" id="PTHR14136:SF17">
    <property type="entry name" value="BTB_POZ DOMAIN-CONTAINING PROTEIN KCTD9"/>
    <property type="match status" value="1"/>
</dbReference>
<dbReference type="Pfam" id="PF00805">
    <property type="entry name" value="Pentapeptide"/>
    <property type="match status" value="1"/>
</dbReference>
<keyword evidence="1" id="KW-1133">Transmembrane helix</keyword>
<keyword evidence="1" id="KW-0812">Transmembrane</keyword>
<dbReference type="SUPFAM" id="SSF141571">
    <property type="entry name" value="Pentapeptide repeat-like"/>
    <property type="match status" value="1"/>
</dbReference>
<evidence type="ECO:0000313" key="3">
    <source>
        <dbReference type="Proteomes" id="UP000471435"/>
    </source>
</evidence>
<dbReference type="Pfam" id="PF13599">
    <property type="entry name" value="Pentapeptide_4"/>
    <property type="match status" value="1"/>
</dbReference>
<evidence type="ECO:0008006" key="4">
    <source>
        <dbReference type="Google" id="ProtNLM"/>
    </source>
</evidence>
<protein>
    <recommendedName>
        <fullName evidence="4">Pentapeptide repeat-containing protein</fullName>
    </recommendedName>
</protein>
<sequence length="355" mass="38807">MSEECDQPILVKLLNEPRHVRSIIITFAAFCLAVLLPFMIAFSQYVESTASDDIAKVESRFSSAVDRLSSDTSAVRSEAIRQLYLASFSDSPTPPSHGFSGVFTNVMSWLLGYQEKAHLDRGRTLFRDYLKETHFENEVDQRVFSTGLGIVALDWVNAEKENGSDVSDYEFLLREANLPGANFSRSDLSALSVSEANLERAEFSYSTLDRVDLYNSKLSGSNLVSAKALSLNAERAVFDSAQMDFFRCEACRFQRASLQAVSLRNSILSGSQFNSARLTGVEFASANLTNVDFAGAQMDGAMLAGADVAGANFTGVDLTRTDLRLVLNLDLANGLASAKLPPKRLLPASFKGVKP</sequence>